<evidence type="ECO:0000256" key="1">
    <source>
        <dbReference type="ARBA" id="ARBA00003416"/>
    </source>
</evidence>
<proteinExistence type="inferred from homology"/>
<keyword evidence="3 5" id="KW-0175">Coiled coil</keyword>
<name>A0ABS8CXI5_9FIRM</name>
<keyword evidence="7" id="KW-1185">Reference proteome</keyword>
<evidence type="ECO:0000256" key="5">
    <source>
        <dbReference type="SAM" id="Coils"/>
    </source>
</evidence>
<reference evidence="6 7" key="1">
    <citation type="submission" date="2021-10" db="EMBL/GenBank/DDBJ databases">
        <title>Collection of gut derived symbiotic bacterial strains cultured from healthy donors.</title>
        <authorList>
            <person name="Lin H."/>
            <person name="Littmann E."/>
            <person name="Claire K."/>
            <person name="Pamer E."/>
        </authorList>
    </citation>
    <scope>NUCLEOTIDE SEQUENCE [LARGE SCALE GENOMIC DNA]</scope>
    <source>
        <strain evidence="6 7">MSK.17.68</strain>
    </source>
</reference>
<dbReference type="EMBL" id="JAJBMB010000005">
    <property type="protein sequence ID" value="MCB5445950.1"/>
    <property type="molecule type" value="Genomic_DNA"/>
</dbReference>
<comment type="function">
    <text evidence="1">Involved in DNA recombination.</text>
</comment>
<organism evidence="6 7">
    <name type="scientific">Intestinibacter bartlettii</name>
    <dbReference type="NCBI Taxonomy" id="261299"/>
    <lineage>
        <taxon>Bacteria</taxon>
        <taxon>Bacillati</taxon>
        <taxon>Bacillota</taxon>
        <taxon>Clostridia</taxon>
        <taxon>Peptostreptococcales</taxon>
        <taxon>Peptostreptococcaceae</taxon>
        <taxon>Intestinibacter</taxon>
    </lineage>
</organism>
<dbReference type="PANTHER" id="PTHR30563:SF0">
    <property type="entry name" value="DNA RECOMBINATION PROTEIN RMUC"/>
    <property type="match status" value="1"/>
</dbReference>
<sequence length="442" mass="50581">MIEILLVIVIILLIVNIYISIKPQGVDMGPVQRDMEQKLISVEKALREEFTVNREESRKNEQSNRTEIGSSIEKLSATILSNMIELSNLQKNQFDTYSRTMERTLDAFNYNLRSSIDDLTKLQNEKFVELTKSTEENLEKMRVTVDEKLQSTLERRLSESFKVVSERLEQVHKGLGEMQSLAAGVGDLKKVLSNTKTRGVLGEVQLERILEQFLSPEQYEKNVITKKGSRETVEFAIKLPGKDYDNKTVYLPLDAKFPLEVYNKLLDAYDLQNQAQIDVASKNLERFIKKSAKDIRDKYIDPPNTTDFGLMFLPTEGIYAEVLKNQSLVEFVQREYNINITGPTTLVALLNSLQMGFRSLAIEKHSSEVWKILGAVKTEFSKFETVLNSAQNKLNQASSEIDKLVGTRTRQINRKLKNVDKLSFDDTGFYLSSEESEESEEE</sequence>
<evidence type="ECO:0000256" key="2">
    <source>
        <dbReference type="ARBA" id="ARBA00009840"/>
    </source>
</evidence>
<evidence type="ECO:0000313" key="6">
    <source>
        <dbReference type="EMBL" id="MCB5445950.1"/>
    </source>
</evidence>
<dbReference type="Pfam" id="PF02646">
    <property type="entry name" value="RmuC"/>
    <property type="match status" value="1"/>
</dbReference>
<keyword evidence="4" id="KW-0233">DNA recombination</keyword>
<comment type="caution">
    <text evidence="6">The sequence shown here is derived from an EMBL/GenBank/DDBJ whole genome shotgun (WGS) entry which is preliminary data.</text>
</comment>
<comment type="similarity">
    <text evidence="2">Belongs to the RmuC family.</text>
</comment>
<protein>
    <submittedName>
        <fullName evidence="6">DNA recombination protein RmuC</fullName>
    </submittedName>
</protein>
<evidence type="ECO:0000256" key="3">
    <source>
        <dbReference type="ARBA" id="ARBA00023054"/>
    </source>
</evidence>
<dbReference type="RefSeq" id="WP_226914699.1">
    <property type="nucleotide sequence ID" value="NZ_BAABXU010000001.1"/>
</dbReference>
<evidence type="ECO:0000256" key="4">
    <source>
        <dbReference type="ARBA" id="ARBA00023172"/>
    </source>
</evidence>
<dbReference type="PANTHER" id="PTHR30563">
    <property type="entry name" value="DNA RECOMBINATION PROTEIN RMUC"/>
    <property type="match status" value="1"/>
</dbReference>
<accession>A0ABS8CXI5</accession>
<gene>
    <name evidence="6" type="primary">rmuC</name>
    <name evidence="6" type="ORF">LIP50_06990</name>
</gene>
<evidence type="ECO:0000313" key="7">
    <source>
        <dbReference type="Proteomes" id="UP001299409"/>
    </source>
</evidence>
<feature type="coiled-coil region" evidence="5">
    <location>
        <begin position="380"/>
        <end position="407"/>
    </location>
</feature>
<dbReference type="InterPro" id="IPR003798">
    <property type="entry name" value="DNA_recombination_RmuC"/>
</dbReference>
<dbReference type="Proteomes" id="UP001299409">
    <property type="component" value="Unassembled WGS sequence"/>
</dbReference>